<organism evidence="1 2">
    <name type="scientific">Sphagnurus paluster</name>
    <dbReference type="NCBI Taxonomy" id="117069"/>
    <lineage>
        <taxon>Eukaryota</taxon>
        <taxon>Fungi</taxon>
        <taxon>Dikarya</taxon>
        <taxon>Basidiomycota</taxon>
        <taxon>Agaricomycotina</taxon>
        <taxon>Agaricomycetes</taxon>
        <taxon>Agaricomycetidae</taxon>
        <taxon>Agaricales</taxon>
        <taxon>Tricholomatineae</taxon>
        <taxon>Lyophyllaceae</taxon>
        <taxon>Sphagnurus</taxon>
    </lineage>
</organism>
<dbReference type="SUPFAM" id="SSF56112">
    <property type="entry name" value="Protein kinase-like (PK-like)"/>
    <property type="match status" value="1"/>
</dbReference>
<dbReference type="InterPro" id="IPR011009">
    <property type="entry name" value="Kinase-like_dom_sf"/>
</dbReference>
<protein>
    <submittedName>
        <fullName evidence="1">Uncharacterized protein</fullName>
    </submittedName>
</protein>
<dbReference type="AlphaFoldDB" id="A0A9P7GH22"/>
<dbReference type="EMBL" id="JABCKI010000949">
    <property type="protein sequence ID" value="KAG5649489.1"/>
    <property type="molecule type" value="Genomic_DNA"/>
</dbReference>
<evidence type="ECO:0000313" key="2">
    <source>
        <dbReference type="Proteomes" id="UP000717328"/>
    </source>
</evidence>
<proteinExistence type="predicted"/>
<dbReference type="Proteomes" id="UP000717328">
    <property type="component" value="Unassembled WGS sequence"/>
</dbReference>
<gene>
    <name evidence="1" type="ORF">H0H81_003494</name>
</gene>
<reference evidence="1" key="2">
    <citation type="submission" date="2021-10" db="EMBL/GenBank/DDBJ databases">
        <title>Phylogenomics reveals ancestral predisposition of the termite-cultivated fungus Termitomyces towards a domesticated lifestyle.</title>
        <authorList>
            <person name="Auxier B."/>
            <person name="Grum-Grzhimaylo A."/>
            <person name="Cardenas M.E."/>
            <person name="Lodge J.D."/>
            <person name="Laessoe T."/>
            <person name="Pedersen O."/>
            <person name="Smith M.E."/>
            <person name="Kuyper T.W."/>
            <person name="Franco-Molano E.A."/>
            <person name="Baroni T.J."/>
            <person name="Aanen D.K."/>
        </authorList>
    </citation>
    <scope>NUCLEOTIDE SEQUENCE</scope>
    <source>
        <strain evidence="1">D49</strain>
    </source>
</reference>
<accession>A0A9P7GH22</accession>
<sequence length="190" mass="21595">MFAAEAAASEKRTAPWDRDFQQSDWPEFEDAPGWEEWYYQNSELHYRNEVTGYACLTSMQGSVIPHFFATGRLALQQRTISPHVILVEYLPDVKTLKDIDPSLVELLLAQSLLATVRTFAKIGFVYSDLNLTNTLLVPGTQLVCAVIIDLTESGIREDKSDEVWQQIVTCKDDASWMKKQLEQTLGITFD</sequence>
<comment type="caution">
    <text evidence="1">The sequence shown here is derived from an EMBL/GenBank/DDBJ whole genome shotgun (WGS) entry which is preliminary data.</text>
</comment>
<evidence type="ECO:0000313" key="1">
    <source>
        <dbReference type="EMBL" id="KAG5649489.1"/>
    </source>
</evidence>
<keyword evidence="2" id="KW-1185">Reference proteome</keyword>
<name>A0A9P7GH22_9AGAR</name>
<dbReference type="OrthoDB" id="3269050at2759"/>
<reference evidence="1" key="1">
    <citation type="submission" date="2021-02" db="EMBL/GenBank/DDBJ databases">
        <authorList>
            <person name="Nieuwenhuis M."/>
            <person name="Van De Peppel L.J.J."/>
        </authorList>
    </citation>
    <scope>NUCLEOTIDE SEQUENCE</scope>
    <source>
        <strain evidence="1">D49</strain>
    </source>
</reference>